<reference evidence="2 3" key="1">
    <citation type="submission" date="2021-01" db="EMBL/GenBank/DDBJ databases">
        <title>Whole genome shotgun sequence of Plantactinospora mayteni NBRC 109088.</title>
        <authorList>
            <person name="Komaki H."/>
            <person name="Tamura T."/>
        </authorList>
    </citation>
    <scope>NUCLEOTIDE SEQUENCE [LARGE SCALE GENOMIC DNA]</scope>
    <source>
        <strain evidence="2 3">NBRC 109088</strain>
    </source>
</reference>
<keyword evidence="1" id="KW-1133">Transmembrane helix</keyword>
<sequence>MHYRFVSLWEAIWRIGAPLVVVGSAAVAVSVALSDPPEKFSRPRGWQWAWVGLWLMTAGEAAFGNERSWFERAWKGATALLFAVAVTGAVWRHYRWRRHARQSDRLSPPVARPPRSDS</sequence>
<evidence type="ECO:0000256" key="1">
    <source>
        <dbReference type="SAM" id="Phobius"/>
    </source>
</evidence>
<dbReference type="Proteomes" id="UP000621500">
    <property type="component" value="Unassembled WGS sequence"/>
</dbReference>
<keyword evidence="1" id="KW-0472">Membrane</keyword>
<comment type="caution">
    <text evidence="2">The sequence shown here is derived from an EMBL/GenBank/DDBJ whole genome shotgun (WGS) entry which is preliminary data.</text>
</comment>
<proteinExistence type="predicted"/>
<keyword evidence="3" id="KW-1185">Reference proteome</keyword>
<evidence type="ECO:0000313" key="3">
    <source>
        <dbReference type="Proteomes" id="UP000621500"/>
    </source>
</evidence>
<evidence type="ECO:0000313" key="2">
    <source>
        <dbReference type="EMBL" id="GIH01198.1"/>
    </source>
</evidence>
<protein>
    <submittedName>
        <fullName evidence="2">Uncharacterized protein</fullName>
    </submittedName>
</protein>
<gene>
    <name evidence="2" type="ORF">Pma05_77700</name>
</gene>
<dbReference type="EMBL" id="BONX01000065">
    <property type="protein sequence ID" value="GIH01198.1"/>
    <property type="molecule type" value="Genomic_DNA"/>
</dbReference>
<keyword evidence="1" id="KW-0812">Transmembrane</keyword>
<name>A0ABQ4F2Q5_9ACTN</name>
<feature type="transmembrane region" description="Helical" evidence="1">
    <location>
        <begin position="12"/>
        <end position="33"/>
    </location>
</feature>
<organism evidence="2 3">
    <name type="scientific">Plantactinospora mayteni</name>
    <dbReference type="NCBI Taxonomy" id="566021"/>
    <lineage>
        <taxon>Bacteria</taxon>
        <taxon>Bacillati</taxon>
        <taxon>Actinomycetota</taxon>
        <taxon>Actinomycetes</taxon>
        <taxon>Micromonosporales</taxon>
        <taxon>Micromonosporaceae</taxon>
        <taxon>Plantactinospora</taxon>
    </lineage>
</organism>
<accession>A0ABQ4F2Q5</accession>
<feature type="transmembrane region" description="Helical" evidence="1">
    <location>
        <begin position="76"/>
        <end position="94"/>
    </location>
</feature>